<comment type="caution">
    <text evidence="2">The sequence shown here is derived from an EMBL/GenBank/DDBJ whole genome shotgun (WGS) entry which is preliminary data.</text>
</comment>
<accession>A0A5B0PG76</accession>
<dbReference type="EMBL" id="VSWC01000054">
    <property type="protein sequence ID" value="KAA1100026.1"/>
    <property type="molecule type" value="Genomic_DNA"/>
</dbReference>
<name>A0A5B0PG76_PUCGR</name>
<feature type="compositionally biased region" description="Basic residues" evidence="1">
    <location>
        <begin position="234"/>
        <end position="244"/>
    </location>
</feature>
<dbReference type="Proteomes" id="UP000324748">
    <property type="component" value="Unassembled WGS sequence"/>
</dbReference>
<protein>
    <submittedName>
        <fullName evidence="2">Uncharacterized protein</fullName>
    </submittedName>
</protein>
<evidence type="ECO:0000256" key="1">
    <source>
        <dbReference type="SAM" id="MobiDB-lite"/>
    </source>
</evidence>
<evidence type="ECO:0000313" key="3">
    <source>
        <dbReference type="EMBL" id="KAA1118027.1"/>
    </source>
</evidence>
<dbReference type="Proteomes" id="UP000325313">
    <property type="component" value="Unassembled WGS sequence"/>
</dbReference>
<reference evidence="5 6" key="1">
    <citation type="submission" date="2019-05" db="EMBL/GenBank/DDBJ databases">
        <title>Emergence of the Ug99 lineage of the wheat stem rust pathogen through somatic hybridization.</title>
        <authorList>
            <person name="Li F."/>
            <person name="Upadhyaya N.M."/>
            <person name="Sperschneider J."/>
            <person name="Matny O."/>
            <person name="Nguyen-Phuc H."/>
            <person name="Mago R."/>
            <person name="Raley C."/>
            <person name="Miller M.E."/>
            <person name="Silverstein K.A.T."/>
            <person name="Henningsen E."/>
            <person name="Hirsch C.D."/>
            <person name="Visser B."/>
            <person name="Pretorius Z.A."/>
            <person name="Steffenson B.J."/>
            <person name="Schwessinger B."/>
            <person name="Dodds P.N."/>
            <person name="Figueroa M."/>
        </authorList>
    </citation>
    <scope>NUCLEOTIDE SEQUENCE [LARGE SCALE GENOMIC DNA]</scope>
    <source>
        <strain evidence="2">21-0</strain>
        <strain evidence="4 6">Ug99</strain>
    </source>
</reference>
<sequence>MDTISLILLRKSENSLYTTSCCKTTTAHDLSHMEMNRGRQYQFPISPLLETHDIYLTAFLLGKMDSAAYEQLPIVVHTLKTVEIQPVLEVSDSDIPTQNVIQTLSPGLHGIRDAMQGLNHDSSLFKIAVTRILKTLPQFSPAQGKSFNSELQQANRQDTRDITDFRIQKKLVFLRYQLVIPNDLILGPEEDQVFFDWRLLTLGGKERLAHLIYLQENVPVSEFSSDDEVIGVGRRRTAHRTVGRKSKEGDTDTTHSI</sequence>
<feature type="compositionally biased region" description="Basic and acidic residues" evidence="1">
    <location>
        <begin position="245"/>
        <end position="257"/>
    </location>
</feature>
<gene>
    <name evidence="2" type="ORF">PGT21_027968</name>
    <name evidence="3" type="ORF">PGT21_029964</name>
    <name evidence="4" type="ORF">PGTUg99_009062</name>
</gene>
<feature type="region of interest" description="Disordered" evidence="1">
    <location>
        <begin position="234"/>
        <end position="257"/>
    </location>
</feature>
<dbReference type="EMBL" id="VSWC01000002">
    <property type="protein sequence ID" value="KAA1118027.1"/>
    <property type="molecule type" value="Genomic_DNA"/>
</dbReference>
<evidence type="ECO:0000313" key="5">
    <source>
        <dbReference type="Proteomes" id="UP000324748"/>
    </source>
</evidence>
<keyword evidence="5" id="KW-1185">Reference proteome</keyword>
<dbReference type="AlphaFoldDB" id="A0A5B0PG76"/>
<proteinExistence type="predicted"/>
<evidence type="ECO:0000313" key="2">
    <source>
        <dbReference type="EMBL" id="KAA1100026.1"/>
    </source>
</evidence>
<organism evidence="2 5">
    <name type="scientific">Puccinia graminis f. sp. tritici</name>
    <dbReference type="NCBI Taxonomy" id="56615"/>
    <lineage>
        <taxon>Eukaryota</taxon>
        <taxon>Fungi</taxon>
        <taxon>Dikarya</taxon>
        <taxon>Basidiomycota</taxon>
        <taxon>Pucciniomycotina</taxon>
        <taxon>Pucciniomycetes</taxon>
        <taxon>Pucciniales</taxon>
        <taxon>Pucciniaceae</taxon>
        <taxon>Puccinia</taxon>
    </lineage>
</organism>
<evidence type="ECO:0000313" key="4">
    <source>
        <dbReference type="EMBL" id="KAA1128105.1"/>
    </source>
</evidence>
<dbReference type="EMBL" id="VDEP01000144">
    <property type="protein sequence ID" value="KAA1128105.1"/>
    <property type="molecule type" value="Genomic_DNA"/>
</dbReference>
<evidence type="ECO:0000313" key="6">
    <source>
        <dbReference type="Proteomes" id="UP000325313"/>
    </source>
</evidence>